<dbReference type="GO" id="GO:0019450">
    <property type="term" value="P:L-cysteine catabolic process to pyruvate"/>
    <property type="evidence" value="ECO:0007669"/>
    <property type="project" value="TreeGrafter"/>
</dbReference>
<dbReference type="Pfam" id="PF03313">
    <property type="entry name" value="SDH_alpha"/>
    <property type="match status" value="1"/>
</dbReference>
<dbReference type="InterPro" id="IPR005130">
    <property type="entry name" value="Ser_deHydtase-like_asu"/>
</dbReference>
<feature type="non-terminal residue" evidence="2">
    <location>
        <position position="1"/>
    </location>
</feature>
<comment type="caution">
    <text evidence="2">The sequence shown here is derived from an EMBL/GenBank/DDBJ whole genome shotgun (WGS) entry which is preliminary data.</text>
</comment>
<protein>
    <submittedName>
        <fullName evidence="2">Serine dehydratase subunit alpha family protein</fullName>
    </submittedName>
</protein>
<dbReference type="AlphaFoldDB" id="A0A931GAV5"/>
<dbReference type="PANTHER" id="PTHR30501">
    <property type="entry name" value="UPF0597 PROTEIN YHAM"/>
    <property type="match status" value="1"/>
</dbReference>
<name>A0A931GAV5_9BACT</name>
<dbReference type="Proteomes" id="UP000706172">
    <property type="component" value="Unassembled WGS sequence"/>
</dbReference>
<dbReference type="PANTHER" id="PTHR30501:SF2">
    <property type="entry name" value="UPF0597 PROTEIN YHAM"/>
    <property type="match status" value="1"/>
</dbReference>
<organism evidence="2 3">
    <name type="scientific">Desulfotignum balticum</name>
    <dbReference type="NCBI Taxonomy" id="115781"/>
    <lineage>
        <taxon>Bacteria</taxon>
        <taxon>Pseudomonadati</taxon>
        <taxon>Thermodesulfobacteriota</taxon>
        <taxon>Desulfobacteria</taxon>
        <taxon>Desulfobacterales</taxon>
        <taxon>Desulfobacteraceae</taxon>
        <taxon>Desulfotignum</taxon>
    </lineage>
</organism>
<dbReference type="GO" id="GO:0080146">
    <property type="term" value="F:L-cysteine desulfhydrase activity"/>
    <property type="evidence" value="ECO:0007669"/>
    <property type="project" value="TreeGrafter"/>
</dbReference>
<evidence type="ECO:0000259" key="1">
    <source>
        <dbReference type="Pfam" id="PF03313"/>
    </source>
</evidence>
<proteinExistence type="predicted"/>
<evidence type="ECO:0000313" key="3">
    <source>
        <dbReference type="Proteomes" id="UP000706172"/>
    </source>
</evidence>
<gene>
    <name evidence="2" type="ORF">H0S81_03000</name>
</gene>
<accession>A0A931GAV5</accession>
<dbReference type="EMBL" id="JACCQK010000133">
    <property type="protein sequence ID" value="MBG0778879.1"/>
    <property type="molecule type" value="Genomic_DNA"/>
</dbReference>
<evidence type="ECO:0000313" key="2">
    <source>
        <dbReference type="EMBL" id="MBG0778879.1"/>
    </source>
</evidence>
<sequence>AMAAGGSDARMSGCELPVMIVSGSGNQGITASVPVVVYGKHLGVDQDTLFRALLVSCLVTIHQKTGIGRLSAYCGAVSAGVGAGAGISWLHGGRYREIAHTIVNALAMVSGIICDGAKPSCAAKIAMSVEAGLLGFFMFRKGKQFYGGDGIVKKGVENTIANIGRLGRDGMRETDREIIRMMLGH</sequence>
<feature type="domain" description="Serine dehydratase-like alpha subunit" evidence="1">
    <location>
        <begin position="1"/>
        <end position="179"/>
    </location>
</feature>
<dbReference type="InterPro" id="IPR021144">
    <property type="entry name" value="UPF0597"/>
</dbReference>
<reference evidence="2" key="1">
    <citation type="submission" date="2020-07" db="EMBL/GenBank/DDBJ databases">
        <title>Severe corrosion of carbon steel in oil field produced water can be linked to methanogenic archaea containing a special type of NiFe hydrogenase.</title>
        <authorList>
            <person name="Lahme S."/>
            <person name="Mand J."/>
            <person name="Longwell J."/>
            <person name="Smith R."/>
            <person name="Enning D."/>
        </authorList>
    </citation>
    <scope>NUCLEOTIDE SEQUENCE</scope>
    <source>
        <strain evidence="2">MIC098Bin6</strain>
    </source>
</reference>